<dbReference type="SUPFAM" id="SSF46785">
    <property type="entry name" value="Winged helix' DNA-binding domain"/>
    <property type="match status" value="2"/>
</dbReference>
<dbReference type="InterPro" id="IPR051011">
    <property type="entry name" value="Metal_resp_trans_reg"/>
</dbReference>
<comment type="caution">
    <text evidence="5">The sequence shown here is derived from an EMBL/GenBank/DDBJ whole genome shotgun (WGS) entry which is preliminary data.</text>
</comment>
<keyword evidence="2" id="KW-0238">DNA-binding</keyword>
<dbReference type="PANTHER" id="PTHR43132">
    <property type="entry name" value="ARSENICAL RESISTANCE OPERON REPRESSOR ARSR-RELATED"/>
    <property type="match status" value="1"/>
</dbReference>
<dbReference type="Pfam" id="PF01022">
    <property type="entry name" value="HTH_5"/>
    <property type="match status" value="1"/>
</dbReference>
<keyword evidence="3" id="KW-0804">Transcription</keyword>
<dbReference type="GO" id="GO:0003677">
    <property type="term" value="F:DNA binding"/>
    <property type="evidence" value="ECO:0007669"/>
    <property type="project" value="UniProtKB-KW"/>
</dbReference>
<dbReference type="PANTHER" id="PTHR43132:SF2">
    <property type="entry name" value="ARSENICAL RESISTANCE OPERON REPRESSOR ARSR-RELATED"/>
    <property type="match status" value="1"/>
</dbReference>
<dbReference type="SMART" id="SM00418">
    <property type="entry name" value="HTH_ARSR"/>
    <property type="match status" value="2"/>
</dbReference>
<dbReference type="Gene3D" id="1.10.10.10">
    <property type="entry name" value="Winged helix-like DNA-binding domain superfamily/Winged helix DNA-binding domain"/>
    <property type="match status" value="2"/>
</dbReference>
<dbReference type="InterPro" id="IPR001845">
    <property type="entry name" value="HTH_ArsR_DNA-bd_dom"/>
</dbReference>
<evidence type="ECO:0000313" key="6">
    <source>
        <dbReference type="Proteomes" id="UP001596328"/>
    </source>
</evidence>
<dbReference type="CDD" id="cd00090">
    <property type="entry name" value="HTH_ARSR"/>
    <property type="match status" value="1"/>
</dbReference>
<organism evidence="5 6">
    <name type="scientific">Halobium palmae</name>
    <dbReference type="NCBI Taxonomy" id="1776492"/>
    <lineage>
        <taxon>Archaea</taxon>
        <taxon>Methanobacteriati</taxon>
        <taxon>Methanobacteriota</taxon>
        <taxon>Stenosarchaea group</taxon>
        <taxon>Halobacteria</taxon>
        <taxon>Halobacteriales</taxon>
        <taxon>Haloferacaceae</taxon>
        <taxon>Halobium</taxon>
    </lineage>
</organism>
<protein>
    <submittedName>
        <fullName evidence="5">ArsR family transcriptional regulator</fullName>
    </submittedName>
</protein>
<evidence type="ECO:0000259" key="4">
    <source>
        <dbReference type="SMART" id="SM00418"/>
    </source>
</evidence>
<evidence type="ECO:0000256" key="3">
    <source>
        <dbReference type="ARBA" id="ARBA00023163"/>
    </source>
</evidence>
<evidence type="ECO:0000313" key="5">
    <source>
        <dbReference type="EMBL" id="MFC6722890.1"/>
    </source>
</evidence>
<feature type="domain" description="HTH arsR-type" evidence="4">
    <location>
        <begin position="3"/>
        <end position="79"/>
    </location>
</feature>
<dbReference type="InterPro" id="IPR036390">
    <property type="entry name" value="WH_DNA-bd_sf"/>
</dbReference>
<name>A0ABD5RUE9_9EURY</name>
<keyword evidence="6" id="KW-1185">Reference proteome</keyword>
<dbReference type="Proteomes" id="UP001596328">
    <property type="component" value="Unassembled WGS sequence"/>
</dbReference>
<sequence>MHEFLSHPTRHKILQIILGHPEHLTTVEELVYLTGEDSDAVRQQLETLQEAEIVEEYRLENTERLADDGVPTTFYSFSETGVRVIDRYKYLSGLPVMRALYDKTEMTERMQRHRDAPRPELPAVVSTALTIDPDRTEALSTLENTSRANIIADIVGHPDGMPSKAEIDHMNPSLSPSTISEHLNTLKQAGLIESKRVECSDNDRDAPGVVWRVTDEARKIFDQNNLFDTEAYRAAYQEIGKPDEIQAAENADRDHEDF</sequence>
<proteinExistence type="predicted"/>
<reference evidence="5 6" key="1">
    <citation type="journal article" date="2019" name="Int. J. Syst. Evol. Microbiol.">
        <title>The Global Catalogue of Microorganisms (GCM) 10K type strain sequencing project: providing services to taxonomists for standard genome sequencing and annotation.</title>
        <authorList>
            <consortium name="The Broad Institute Genomics Platform"/>
            <consortium name="The Broad Institute Genome Sequencing Center for Infectious Disease"/>
            <person name="Wu L."/>
            <person name="Ma J."/>
        </authorList>
    </citation>
    <scope>NUCLEOTIDE SEQUENCE [LARGE SCALE GENOMIC DNA]</scope>
    <source>
        <strain evidence="5 6">NBRC 111368</strain>
    </source>
</reference>
<evidence type="ECO:0000256" key="2">
    <source>
        <dbReference type="ARBA" id="ARBA00023125"/>
    </source>
</evidence>
<evidence type="ECO:0000256" key="1">
    <source>
        <dbReference type="ARBA" id="ARBA00023015"/>
    </source>
</evidence>
<gene>
    <name evidence="5" type="ORF">ACFQE1_00420</name>
</gene>
<dbReference type="AlphaFoldDB" id="A0ABD5RUE9"/>
<dbReference type="InterPro" id="IPR011991">
    <property type="entry name" value="ArsR-like_HTH"/>
</dbReference>
<dbReference type="InterPro" id="IPR036388">
    <property type="entry name" value="WH-like_DNA-bd_sf"/>
</dbReference>
<keyword evidence="1" id="KW-0805">Transcription regulation</keyword>
<dbReference type="EMBL" id="JBHSWU010000001">
    <property type="protein sequence ID" value="MFC6722890.1"/>
    <property type="molecule type" value="Genomic_DNA"/>
</dbReference>
<feature type="domain" description="HTH arsR-type" evidence="4">
    <location>
        <begin position="137"/>
        <end position="226"/>
    </location>
</feature>
<accession>A0ABD5RUE9</accession>